<evidence type="ECO:0000313" key="2">
    <source>
        <dbReference type="EMBL" id="KJU85145.1"/>
    </source>
</evidence>
<feature type="domain" description="AAA" evidence="1">
    <location>
        <begin position="1"/>
        <end position="201"/>
    </location>
</feature>
<accession>A0A0F3GT44</accession>
<dbReference type="InterPro" id="IPR050678">
    <property type="entry name" value="DNA_Partitioning_ATPase"/>
</dbReference>
<keyword evidence="3" id="KW-1185">Reference proteome</keyword>
<proteinExistence type="predicted"/>
<dbReference type="AlphaFoldDB" id="A0A0F3GT44"/>
<reference evidence="2 3" key="1">
    <citation type="submission" date="2015-02" db="EMBL/GenBank/DDBJ databases">
        <title>Single-cell genomics of uncultivated deep-branching MTB reveals a conserved set of magnetosome genes.</title>
        <authorList>
            <person name="Kolinko S."/>
            <person name="Richter M."/>
            <person name="Glockner F.O."/>
            <person name="Brachmann A."/>
            <person name="Schuler D."/>
        </authorList>
    </citation>
    <scope>NUCLEOTIDE SEQUENCE [LARGE SCALE GENOMIC DNA]</scope>
    <source>
        <strain evidence="2">TM-1</strain>
    </source>
</reference>
<evidence type="ECO:0000259" key="1">
    <source>
        <dbReference type="Pfam" id="PF13614"/>
    </source>
</evidence>
<gene>
    <name evidence="2" type="ORF">MBAV_002661</name>
</gene>
<dbReference type="PANTHER" id="PTHR13696">
    <property type="entry name" value="P-LOOP CONTAINING NUCLEOSIDE TRIPHOSPHATE HYDROLASE"/>
    <property type="match status" value="1"/>
</dbReference>
<comment type="caution">
    <text evidence="2">The sequence shown here is derived from an EMBL/GenBank/DDBJ whole genome shotgun (WGS) entry which is preliminary data.</text>
</comment>
<protein>
    <submittedName>
        <fullName evidence="2">Cobyrinic acid a,c-diamide synthase domain protein</fullName>
    </submittedName>
</protein>
<dbReference type="PANTHER" id="PTHR13696:SF99">
    <property type="entry name" value="COBYRINIC ACID AC-DIAMIDE SYNTHASE"/>
    <property type="match status" value="1"/>
</dbReference>
<name>A0A0F3GT44_9BACT</name>
<dbReference type="Pfam" id="PF13614">
    <property type="entry name" value="AAA_31"/>
    <property type="match status" value="1"/>
</dbReference>
<organism evidence="2 3">
    <name type="scientific">Candidatus Magnetobacterium bavaricum</name>
    <dbReference type="NCBI Taxonomy" id="29290"/>
    <lineage>
        <taxon>Bacteria</taxon>
        <taxon>Pseudomonadati</taxon>
        <taxon>Nitrospirota</taxon>
        <taxon>Thermodesulfovibrionia</taxon>
        <taxon>Thermodesulfovibrionales</taxon>
        <taxon>Candidatus Magnetobacteriaceae</taxon>
        <taxon>Candidatus Magnetobacterium</taxon>
    </lineage>
</organism>
<sequence>MRKIAVINFKGGVGKTTITWLLGKYVSQSLKKRVLLFDIDAQMSLTQALTLNDNDGSIDRDFWDWLLTCEGKEKTICNAWQSFINGAMRFNDFDVDNNFIYTGLSSPNLHFVPAVEELYLEAIIGTIKPKDIKDTNLFITQTVYKIERSKVLKPYDYIFFDCPPSVSSLSFSVLFCADMLLIPINPDFYAVRGLALLLNSVLSKLKDKGMLGRFPAIAVLMNKAKPWTNTFTKETKRYFANAKNQAGHFSRKNTVKIKCIESFLKEDASIKNVFRDDITVDIIKQMDKIWREMEELF</sequence>
<evidence type="ECO:0000313" key="3">
    <source>
        <dbReference type="Proteomes" id="UP000033423"/>
    </source>
</evidence>
<dbReference type="SUPFAM" id="SSF52540">
    <property type="entry name" value="P-loop containing nucleoside triphosphate hydrolases"/>
    <property type="match status" value="1"/>
</dbReference>
<dbReference type="InterPro" id="IPR025669">
    <property type="entry name" value="AAA_dom"/>
</dbReference>
<dbReference type="InterPro" id="IPR027417">
    <property type="entry name" value="P-loop_NTPase"/>
</dbReference>
<dbReference type="CDD" id="cd02042">
    <property type="entry name" value="ParAB_family"/>
    <property type="match status" value="1"/>
</dbReference>
<dbReference type="Gene3D" id="3.40.50.300">
    <property type="entry name" value="P-loop containing nucleotide triphosphate hydrolases"/>
    <property type="match status" value="1"/>
</dbReference>
<dbReference type="Proteomes" id="UP000033423">
    <property type="component" value="Unassembled WGS sequence"/>
</dbReference>
<dbReference type="EMBL" id="LACI01001144">
    <property type="protein sequence ID" value="KJU85145.1"/>
    <property type="molecule type" value="Genomic_DNA"/>
</dbReference>